<comment type="caution">
    <text evidence="1">The sequence shown here is derived from an EMBL/GenBank/DDBJ whole genome shotgun (WGS) entry which is preliminary data.</text>
</comment>
<sequence>MTVSVNLIECLLEFARKTWIKTNTCLSLVGLRPQARRHGRAPADEAEPRRAVFTLGLGAYENKDREQALAPLIQRKRAPIK</sequence>
<dbReference type="EMBL" id="MUKV01000006">
    <property type="protein sequence ID" value="OQS41946.1"/>
    <property type="molecule type" value="Genomic_DNA"/>
</dbReference>
<evidence type="ECO:0000313" key="1">
    <source>
        <dbReference type="EMBL" id="OQS41946.1"/>
    </source>
</evidence>
<reference evidence="1 2" key="1">
    <citation type="submission" date="2017-02" db="EMBL/GenBank/DDBJ databases">
        <title>Chromobacterium haemolyticum H5244.</title>
        <authorList>
            <person name="Gulvik C.A."/>
        </authorList>
    </citation>
    <scope>NUCLEOTIDE SEQUENCE [LARGE SCALE GENOMIC DNA]</scope>
    <source>
        <strain evidence="1 2">H5244</strain>
    </source>
</reference>
<dbReference type="Proteomes" id="UP000192721">
    <property type="component" value="Unassembled WGS sequence"/>
</dbReference>
<evidence type="ECO:0000313" key="2">
    <source>
        <dbReference type="Proteomes" id="UP000192721"/>
    </source>
</evidence>
<name>A0A1W0D4N5_9NEIS</name>
<organism evidence="1 2">
    <name type="scientific">Chromobacterium haemolyticum</name>
    <dbReference type="NCBI Taxonomy" id="394935"/>
    <lineage>
        <taxon>Bacteria</taxon>
        <taxon>Pseudomonadati</taxon>
        <taxon>Pseudomonadota</taxon>
        <taxon>Betaproteobacteria</taxon>
        <taxon>Neisseriales</taxon>
        <taxon>Chromobacteriaceae</taxon>
        <taxon>Chromobacterium</taxon>
    </lineage>
</organism>
<dbReference type="AlphaFoldDB" id="A0A1W0D4N5"/>
<accession>A0A1W0D4N5</accession>
<gene>
    <name evidence="1" type="ORF">B0T45_06815</name>
</gene>
<protein>
    <submittedName>
        <fullName evidence="1">Uncharacterized protein</fullName>
    </submittedName>
</protein>
<proteinExistence type="predicted"/>